<dbReference type="Pfam" id="PF14600">
    <property type="entry name" value="CBM_5_12_2"/>
    <property type="match status" value="1"/>
</dbReference>
<proteinExistence type="predicted"/>
<organism evidence="8 9">
    <name type="scientific">Romboutsia lituseburensis DSM 797</name>
    <dbReference type="NCBI Taxonomy" id="1121325"/>
    <lineage>
        <taxon>Bacteria</taxon>
        <taxon>Bacillati</taxon>
        <taxon>Bacillota</taxon>
        <taxon>Clostridia</taxon>
        <taxon>Peptostreptococcales</taxon>
        <taxon>Peptostreptococcaceae</taxon>
        <taxon>Romboutsia</taxon>
    </lineage>
</organism>
<keyword evidence="4" id="KW-0624">Polysaccharide degradation</keyword>
<dbReference type="GO" id="GO:0008843">
    <property type="term" value="F:endochitinase activity"/>
    <property type="evidence" value="ECO:0007669"/>
    <property type="project" value="UniProtKB-EC"/>
</dbReference>
<dbReference type="InterPro" id="IPR001223">
    <property type="entry name" value="Glyco_hydro18_cat"/>
</dbReference>
<dbReference type="GO" id="GO:0005576">
    <property type="term" value="C:extracellular region"/>
    <property type="evidence" value="ECO:0007669"/>
    <property type="project" value="InterPro"/>
</dbReference>
<reference evidence="8 9" key="1">
    <citation type="submission" date="2016-10" db="EMBL/GenBank/DDBJ databases">
        <authorList>
            <person name="de Groot N.N."/>
        </authorList>
    </citation>
    <scope>NUCLEOTIDE SEQUENCE [LARGE SCALE GENOMIC DNA]</scope>
    <source>
        <strain evidence="8 9">DSM 797</strain>
    </source>
</reference>
<dbReference type="SMART" id="SM00636">
    <property type="entry name" value="Glyco_18"/>
    <property type="match status" value="1"/>
</dbReference>
<dbReference type="InterPro" id="IPR036573">
    <property type="entry name" value="CBM_sf_5/12"/>
</dbReference>
<sequence>MKNLKRLRQRRSQVAAAIMISMLMTQGLYSKENITVSAQEKATTYSKRTVNYNQKRNVMYYGDWSIWGGQENFYPKDIPADKLTHLNFAFLDFDSNGNLKFTDKDAAIGAPVGQDGVQWGAANAGILSAFQELKVKNLNLKIGVSIGGWSKSGDFSEVAANPEKRAKLVKNVLKFIEYTNMDFVDIDWEYPCDVRQPDLVDNKNDEGTPNATKEDKENYIKLLQVFRTELDKQSSKINKDYELSVAIPAPKSKVDLGIDIKNLFNIVDFANVMSYDMRGAWDEYSGHQTALYPNQNDPIKGKNLSIDETINYLVDKGAKKNKIVIGAAYYTRGWNKVEKGSNNSLPGIFNKASITTKDADQTPSRGAENEAPLASGDGGRMGGVWSYRSLDKLKSKYPGLKEYWDDTAKAPYLYDESTEKLFTYDNVKSIKEKTRYVNENDLGGMIGWMASQDAKTDSSKRDELTKASKEGLFGSERLPENKLTFSKLDIETSINPYQEQWGEDKNGYEISIKNNEVLEESQDVLSSLEKGAETIKAPKLYIKSDKALKSGDHMAGNVTYVNGYTVVDLQTVWEGKNIEPGKTYTLKLKGDANISEIDIVQRMSENGIDMYRQSIFEDYGEVPPQGNHAPVLHGIDNKTISIGDLFDKLSGVTATDNEDGNITDKIKVDGYIDTLKEGRYKLIYSVEDSKGLKIEKERFITVVKKGEEPSQDTYDPNKIYLAGDSVIFKGEKYIAKWWIKGEFPDKSQAWEKVITTNEDGTIDYYKGMICNGGEYVNYNHHVYKAKWWTNTVPGSDISWELIK</sequence>
<evidence type="ECO:0000256" key="3">
    <source>
        <dbReference type="ARBA" id="ARBA00022801"/>
    </source>
</evidence>
<dbReference type="CDD" id="cd20174">
    <property type="entry name" value="GH18_LinChi78-like_UFR"/>
    <property type="match status" value="1"/>
</dbReference>
<dbReference type="GO" id="GO:0008061">
    <property type="term" value="F:chitin binding"/>
    <property type="evidence" value="ECO:0007669"/>
    <property type="project" value="InterPro"/>
</dbReference>
<dbReference type="GO" id="GO:0005975">
    <property type="term" value="P:carbohydrate metabolic process"/>
    <property type="evidence" value="ECO:0007669"/>
    <property type="project" value="InterPro"/>
</dbReference>
<evidence type="ECO:0000259" key="7">
    <source>
        <dbReference type="PROSITE" id="PS51910"/>
    </source>
</evidence>
<dbReference type="InterPro" id="IPR032798">
    <property type="entry name" value="CBM_5_12_2"/>
</dbReference>
<evidence type="ECO:0000313" key="9">
    <source>
        <dbReference type="Proteomes" id="UP000199068"/>
    </source>
</evidence>
<evidence type="ECO:0000256" key="6">
    <source>
        <dbReference type="SAM" id="MobiDB-lite"/>
    </source>
</evidence>
<dbReference type="SUPFAM" id="SSF51055">
    <property type="entry name" value="Carbohydrate binding domain"/>
    <property type="match status" value="2"/>
</dbReference>
<evidence type="ECO:0000313" key="8">
    <source>
        <dbReference type="EMBL" id="SDL17638.1"/>
    </source>
</evidence>
<dbReference type="Gene3D" id="3.10.50.10">
    <property type="match status" value="1"/>
</dbReference>
<keyword evidence="3" id="KW-0378">Hydrolase</keyword>
<feature type="domain" description="GH18" evidence="7">
    <location>
        <begin position="55"/>
        <end position="475"/>
    </location>
</feature>
<keyword evidence="4" id="KW-0146">Chitin degradation</keyword>
<evidence type="ECO:0000256" key="2">
    <source>
        <dbReference type="ARBA" id="ARBA00012729"/>
    </source>
</evidence>
<dbReference type="InterPro" id="IPR011583">
    <property type="entry name" value="Chitinase_II/V-like_cat"/>
</dbReference>
<dbReference type="SUPFAM" id="SSF51445">
    <property type="entry name" value="(Trans)glycosidases"/>
    <property type="match status" value="1"/>
</dbReference>
<protein>
    <recommendedName>
        <fullName evidence="2">chitinase</fullName>
        <ecNumber evidence="2">3.2.1.14</ecNumber>
    </recommendedName>
</protein>
<name>A0A1G9HXE2_9FIRM</name>
<keyword evidence="9" id="KW-1185">Reference proteome</keyword>
<accession>A0A1G9HXE2</accession>
<dbReference type="CDD" id="cd06548">
    <property type="entry name" value="GH18_chitinase"/>
    <property type="match status" value="1"/>
</dbReference>
<evidence type="ECO:0000256" key="1">
    <source>
        <dbReference type="ARBA" id="ARBA00000822"/>
    </source>
</evidence>
<dbReference type="PROSITE" id="PS51910">
    <property type="entry name" value="GH18_2"/>
    <property type="match status" value="1"/>
</dbReference>
<keyword evidence="5" id="KW-0119">Carbohydrate metabolism</keyword>
<feature type="region of interest" description="Disordered" evidence="6">
    <location>
        <begin position="356"/>
        <end position="375"/>
    </location>
</feature>
<dbReference type="Gene3D" id="3.20.20.80">
    <property type="entry name" value="Glycosidases"/>
    <property type="match status" value="1"/>
</dbReference>
<dbReference type="EC" id="3.2.1.14" evidence="2"/>
<evidence type="ECO:0000256" key="4">
    <source>
        <dbReference type="ARBA" id="ARBA00023024"/>
    </source>
</evidence>
<dbReference type="EMBL" id="FNGW01000001">
    <property type="protein sequence ID" value="SDL17638.1"/>
    <property type="molecule type" value="Genomic_DNA"/>
</dbReference>
<dbReference type="InterPro" id="IPR017853">
    <property type="entry name" value="GH"/>
</dbReference>
<dbReference type="STRING" id="1121325.SAMN04515677_10113"/>
<dbReference type="InterPro" id="IPR003610">
    <property type="entry name" value="CBM5/12"/>
</dbReference>
<gene>
    <name evidence="8" type="ORF">SAMN04515677_10113</name>
</gene>
<dbReference type="PANTHER" id="PTHR11177:SF317">
    <property type="entry name" value="CHITINASE 12-RELATED"/>
    <property type="match status" value="1"/>
</dbReference>
<dbReference type="InterPro" id="IPR032179">
    <property type="entry name" value="Cry22Aa_Ig-like"/>
</dbReference>
<dbReference type="InterPro" id="IPR013783">
    <property type="entry name" value="Ig-like_fold"/>
</dbReference>
<dbReference type="PANTHER" id="PTHR11177">
    <property type="entry name" value="CHITINASE"/>
    <property type="match status" value="1"/>
</dbReference>
<dbReference type="InterPro" id="IPR029070">
    <property type="entry name" value="Chitinase_insertion_sf"/>
</dbReference>
<dbReference type="Pfam" id="PF16403">
    <property type="entry name" value="Bact_surface_Ig-like"/>
    <property type="match status" value="1"/>
</dbReference>
<dbReference type="InterPro" id="IPR050314">
    <property type="entry name" value="Glycosyl_Hydrlase_18"/>
</dbReference>
<dbReference type="GO" id="GO:0030246">
    <property type="term" value="F:carbohydrate binding"/>
    <property type="evidence" value="ECO:0007669"/>
    <property type="project" value="InterPro"/>
</dbReference>
<dbReference type="Gene3D" id="2.60.40.10">
    <property type="entry name" value="Immunoglobulins"/>
    <property type="match status" value="1"/>
</dbReference>
<evidence type="ECO:0000256" key="5">
    <source>
        <dbReference type="ARBA" id="ARBA00023277"/>
    </source>
</evidence>
<dbReference type="Gene3D" id="2.10.10.20">
    <property type="entry name" value="Carbohydrate-binding module superfamily 5/12"/>
    <property type="match status" value="2"/>
</dbReference>
<dbReference type="CDD" id="cd12215">
    <property type="entry name" value="ChiC_BD"/>
    <property type="match status" value="1"/>
</dbReference>
<dbReference type="GO" id="GO:0006032">
    <property type="term" value="P:chitin catabolic process"/>
    <property type="evidence" value="ECO:0007669"/>
    <property type="project" value="UniProtKB-KW"/>
</dbReference>
<dbReference type="Pfam" id="PF00704">
    <property type="entry name" value="Glyco_hydro_18"/>
    <property type="match status" value="1"/>
</dbReference>
<comment type="catalytic activity">
    <reaction evidence="1">
        <text>Random endo-hydrolysis of N-acetyl-beta-D-glucosaminide (1-&gt;4)-beta-linkages in chitin and chitodextrins.</text>
        <dbReference type="EC" id="3.2.1.14"/>
    </reaction>
</comment>
<dbReference type="SUPFAM" id="SSF54556">
    <property type="entry name" value="Chitinase insertion domain"/>
    <property type="match status" value="1"/>
</dbReference>
<dbReference type="Proteomes" id="UP000199068">
    <property type="component" value="Unassembled WGS sequence"/>
</dbReference>
<dbReference type="SMART" id="SM00495">
    <property type="entry name" value="ChtBD3"/>
    <property type="match status" value="2"/>
</dbReference>
<dbReference type="AlphaFoldDB" id="A0A1G9HXE2"/>
<dbReference type="RefSeq" id="WP_092721650.1">
    <property type="nucleotide sequence ID" value="NZ_FNGW01000001.1"/>
</dbReference>